<dbReference type="InterPro" id="IPR018294">
    <property type="entry name" value="ISPD_synthase_CS"/>
</dbReference>
<dbReference type="RefSeq" id="WP_041054623.1">
    <property type="nucleotide sequence ID" value="NZ_JXRR01000006.1"/>
</dbReference>
<protein>
    <recommendedName>
        <fullName evidence="7">2-C-methyl-D-erythritol 4-phosphate cytidylyltransferase</fullName>
        <ecNumber evidence="7">2.7.7.60</ecNumber>
    </recommendedName>
    <alternativeName>
        <fullName evidence="7">4-diphosphocytidyl-2C-methyl-D-erythritol synthase</fullName>
    </alternativeName>
    <alternativeName>
        <fullName evidence="7">MEP cytidylyltransferase</fullName>
        <shortName evidence="7">MCT</shortName>
    </alternativeName>
</protein>
<keyword evidence="5 7" id="KW-0548">Nucleotidyltransferase</keyword>
<name>A0A0C2RPM8_9BACL</name>
<comment type="caution">
    <text evidence="8">The sequence shown here is derived from an EMBL/GenBank/DDBJ whole genome shotgun (WGS) entry which is preliminary data.</text>
</comment>
<dbReference type="OrthoDB" id="9806837at2"/>
<accession>A0A0C2RPM8</accession>
<dbReference type="Gene3D" id="3.90.550.10">
    <property type="entry name" value="Spore Coat Polysaccharide Biosynthesis Protein SpsA, Chain A"/>
    <property type="match status" value="1"/>
</dbReference>
<dbReference type="PROSITE" id="PS01295">
    <property type="entry name" value="ISPD"/>
    <property type="match status" value="1"/>
</dbReference>
<feature type="site" description="Transition state stabilizer" evidence="7">
    <location>
        <position position="22"/>
    </location>
</feature>
<dbReference type="GO" id="GO:0019288">
    <property type="term" value="P:isopentenyl diphosphate biosynthetic process, methylerythritol 4-phosphate pathway"/>
    <property type="evidence" value="ECO:0007669"/>
    <property type="project" value="UniProtKB-UniRule"/>
</dbReference>
<feature type="site" description="Positions MEP for the nucleophilic attack" evidence="7">
    <location>
        <position position="207"/>
    </location>
</feature>
<dbReference type="NCBIfam" id="TIGR00453">
    <property type="entry name" value="ispD"/>
    <property type="match status" value="1"/>
</dbReference>
<dbReference type="EMBL" id="JXRR01000006">
    <property type="protein sequence ID" value="KIL52245.1"/>
    <property type="molecule type" value="Genomic_DNA"/>
</dbReference>
<evidence type="ECO:0000256" key="1">
    <source>
        <dbReference type="ARBA" id="ARBA00001282"/>
    </source>
</evidence>
<dbReference type="SUPFAM" id="SSF53448">
    <property type="entry name" value="Nucleotide-diphospho-sugar transferases"/>
    <property type="match status" value="1"/>
</dbReference>
<evidence type="ECO:0000256" key="6">
    <source>
        <dbReference type="ARBA" id="ARBA00023229"/>
    </source>
</evidence>
<evidence type="ECO:0000256" key="7">
    <source>
        <dbReference type="HAMAP-Rule" id="MF_00108"/>
    </source>
</evidence>
<keyword evidence="6 7" id="KW-0414">Isoprene biosynthesis</keyword>
<dbReference type="Proteomes" id="UP000031972">
    <property type="component" value="Unassembled WGS sequence"/>
</dbReference>
<dbReference type="EC" id="2.7.7.60" evidence="7"/>
<evidence type="ECO:0000313" key="9">
    <source>
        <dbReference type="Proteomes" id="UP000031972"/>
    </source>
</evidence>
<dbReference type="PANTHER" id="PTHR32125">
    <property type="entry name" value="2-C-METHYL-D-ERYTHRITOL 4-PHOSPHATE CYTIDYLYLTRANSFERASE, CHLOROPLASTIC"/>
    <property type="match status" value="1"/>
</dbReference>
<dbReference type="PANTHER" id="PTHR32125:SF4">
    <property type="entry name" value="2-C-METHYL-D-ERYTHRITOL 4-PHOSPHATE CYTIDYLYLTRANSFERASE, CHLOROPLASTIC"/>
    <property type="match status" value="1"/>
</dbReference>
<reference evidence="8 9" key="1">
    <citation type="submission" date="2015-01" db="EMBL/GenBank/DDBJ databases">
        <title>Jeotgalibacillus campisalis genome sequencing.</title>
        <authorList>
            <person name="Goh K.M."/>
            <person name="Chan K.-G."/>
            <person name="Yaakop A.S."/>
            <person name="Ee R."/>
            <person name="Gan H.M."/>
            <person name="Chan C.S."/>
        </authorList>
    </citation>
    <scope>NUCLEOTIDE SEQUENCE [LARGE SCALE GENOMIC DNA]</scope>
    <source>
        <strain evidence="8 9">SF-57</strain>
    </source>
</reference>
<dbReference type="GO" id="GO:0050518">
    <property type="term" value="F:2-C-methyl-D-erythritol 4-phosphate cytidylyltransferase activity"/>
    <property type="evidence" value="ECO:0007669"/>
    <property type="project" value="UniProtKB-UniRule"/>
</dbReference>
<feature type="site" description="Transition state stabilizer" evidence="7">
    <location>
        <position position="15"/>
    </location>
</feature>
<keyword evidence="9" id="KW-1185">Reference proteome</keyword>
<dbReference type="InterPro" id="IPR029044">
    <property type="entry name" value="Nucleotide-diphossugar_trans"/>
</dbReference>
<keyword evidence="4 7" id="KW-0808">Transferase</keyword>
<sequence>MEYEVIIPAAGKGKRMGADRNKLLLEIDGKPIIVHTLQVFEDDPLCKGIILSVSPYDRLELENWLVKHSIFKVVAMAEGGKERQQSVYNALMYATAPIVMVHDGARPFIQQAAIHELAEQAAQTGAAIAGVPVKDTMKVIREGTVEHTIDRSSLWSIQTPQAFRLSLLRKANEEAVKTGFIGTDDASLVEQIGEKIQVVEADYDNIKLTTKEDLFFAEAILTKRKSGYEK</sequence>
<dbReference type="FunFam" id="3.90.550.10:FF:000003">
    <property type="entry name" value="2-C-methyl-D-erythritol 4-phosphate cytidylyltransferase"/>
    <property type="match status" value="1"/>
</dbReference>
<dbReference type="AlphaFoldDB" id="A0A0C2RPM8"/>
<evidence type="ECO:0000256" key="5">
    <source>
        <dbReference type="ARBA" id="ARBA00022695"/>
    </source>
</evidence>
<comment type="pathway">
    <text evidence="2 7">Isoprenoid biosynthesis; isopentenyl diphosphate biosynthesis via DXP pathway; isopentenyl diphosphate from 1-deoxy-D-xylulose 5-phosphate: step 2/6.</text>
</comment>
<dbReference type="InterPro" id="IPR034683">
    <property type="entry name" value="IspD/TarI"/>
</dbReference>
<comment type="similarity">
    <text evidence="3 7">Belongs to the IspD/TarI cytidylyltransferase family. IspD subfamily.</text>
</comment>
<dbReference type="InterPro" id="IPR050088">
    <property type="entry name" value="IspD/TarI_cytidylyltransf_bact"/>
</dbReference>
<comment type="function">
    <text evidence="7">Catalyzes the formation of 4-diphosphocytidyl-2-C-methyl-D-erythritol from CTP and 2-C-methyl-D-erythritol 4-phosphate (MEP).</text>
</comment>
<evidence type="ECO:0000313" key="8">
    <source>
        <dbReference type="EMBL" id="KIL52245.1"/>
    </source>
</evidence>
<dbReference type="PATRIC" id="fig|220754.4.peg.633"/>
<dbReference type="HAMAP" id="MF_00108">
    <property type="entry name" value="IspD"/>
    <property type="match status" value="1"/>
</dbReference>
<dbReference type="Pfam" id="PF01128">
    <property type="entry name" value="IspD"/>
    <property type="match status" value="1"/>
</dbReference>
<dbReference type="InterPro" id="IPR001228">
    <property type="entry name" value="IspD"/>
</dbReference>
<dbReference type="UniPathway" id="UPA00056">
    <property type="reaction ID" value="UER00093"/>
</dbReference>
<evidence type="ECO:0000256" key="3">
    <source>
        <dbReference type="ARBA" id="ARBA00009789"/>
    </source>
</evidence>
<gene>
    <name evidence="7" type="primary">ispD</name>
    <name evidence="8" type="ORF">KR50_06200</name>
</gene>
<evidence type="ECO:0000256" key="4">
    <source>
        <dbReference type="ARBA" id="ARBA00022679"/>
    </source>
</evidence>
<evidence type="ECO:0000256" key="2">
    <source>
        <dbReference type="ARBA" id="ARBA00004787"/>
    </source>
</evidence>
<feature type="site" description="Positions MEP for the nucleophilic attack" evidence="7">
    <location>
        <position position="151"/>
    </location>
</feature>
<organism evidence="8 9">
    <name type="scientific">Jeotgalibacillus campisalis</name>
    <dbReference type="NCBI Taxonomy" id="220754"/>
    <lineage>
        <taxon>Bacteria</taxon>
        <taxon>Bacillati</taxon>
        <taxon>Bacillota</taxon>
        <taxon>Bacilli</taxon>
        <taxon>Bacillales</taxon>
        <taxon>Caryophanaceae</taxon>
        <taxon>Jeotgalibacillus</taxon>
    </lineage>
</organism>
<proteinExistence type="inferred from homology"/>
<dbReference type="CDD" id="cd02516">
    <property type="entry name" value="CDP-ME_synthetase"/>
    <property type="match status" value="1"/>
</dbReference>
<comment type="catalytic activity">
    <reaction evidence="1 7">
        <text>2-C-methyl-D-erythritol 4-phosphate + CTP + H(+) = 4-CDP-2-C-methyl-D-erythritol + diphosphate</text>
        <dbReference type="Rhea" id="RHEA:13429"/>
        <dbReference type="ChEBI" id="CHEBI:15378"/>
        <dbReference type="ChEBI" id="CHEBI:33019"/>
        <dbReference type="ChEBI" id="CHEBI:37563"/>
        <dbReference type="ChEBI" id="CHEBI:57823"/>
        <dbReference type="ChEBI" id="CHEBI:58262"/>
        <dbReference type="EC" id="2.7.7.60"/>
    </reaction>
</comment>